<comment type="caution">
    <text evidence="3">The sequence shown here is derived from an EMBL/GenBank/DDBJ whole genome shotgun (WGS) entry which is preliminary data.</text>
</comment>
<dbReference type="PANTHER" id="PTHR32494">
    <property type="entry name" value="ALLANTOATE DEIMINASE-RELATED"/>
    <property type="match status" value="1"/>
</dbReference>
<keyword evidence="4" id="KW-1185">Reference proteome</keyword>
<evidence type="ECO:0000313" key="4">
    <source>
        <dbReference type="Proteomes" id="UP000664169"/>
    </source>
</evidence>
<dbReference type="Gene3D" id="3.40.630.10">
    <property type="entry name" value="Zn peptidases"/>
    <property type="match status" value="1"/>
</dbReference>
<dbReference type="InterPro" id="IPR002933">
    <property type="entry name" value="Peptidase_M20"/>
</dbReference>
<keyword evidence="2" id="KW-0378">Hydrolase</keyword>
<accession>A0A8H3IUG5</accession>
<name>A0A8H3IUG5_9LECA</name>
<dbReference type="Proteomes" id="UP000664169">
    <property type="component" value="Unassembled WGS sequence"/>
</dbReference>
<organism evidence="3 4">
    <name type="scientific">Gomphillus americanus</name>
    <dbReference type="NCBI Taxonomy" id="1940652"/>
    <lineage>
        <taxon>Eukaryota</taxon>
        <taxon>Fungi</taxon>
        <taxon>Dikarya</taxon>
        <taxon>Ascomycota</taxon>
        <taxon>Pezizomycotina</taxon>
        <taxon>Lecanoromycetes</taxon>
        <taxon>OSLEUM clade</taxon>
        <taxon>Ostropomycetidae</taxon>
        <taxon>Ostropales</taxon>
        <taxon>Graphidaceae</taxon>
        <taxon>Gomphilloideae</taxon>
        <taxon>Gomphillus</taxon>
    </lineage>
</organism>
<dbReference type="NCBIfam" id="NF006769">
    <property type="entry name" value="PRK09290.1-3"/>
    <property type="match status" value="1"/>
</dbReference>
<dbReference type="AlphaFoldDB" id="A0A8H3IUG5"/>
<dbReference type="CDD" id="cd03884">
    <property type="entry name" value="M20_bAS"/>
    <property type="match status" value="1"/>
</dbReference>
<evidence type="ECO:0000256" key="2">
    <source>
        <dbReference type="ARBA" id="ARBA00022801"/>
    </source>
</evidence>
<dbReference type="Pfam" id="PF01546">
    <property type="entry name" value="Peptidase_M20"/>
    <property type="match status" value="1"/>
</dbReference>
<sequence>MSTVPGLKINPDRLWKDLHYTCQWGTGERWGQEDHQTGMQRLALSDDDKKARDWFVSTAESLGCKVTVDSLGNTFAIRPGENDGPPTVAGSHLDTQPTGGRYDGILGVHAGIEMLKVLQDNNIRTRYPVGVVNWTNEEGARFPCSMIASGVWAGAYTLEHAHSLADVDASGGTMGSELERIGYLGKVPTSHKSMRLAAHFELHIEQGPILEKEERKIGIVTGAQAYEWNYIHLKGRESHSGTTALQYRRDPLLAAAQMIRDANQVAKEYGGLATTGILKLKPGSINTIPGEVLFSLDVRAGQDSTLEQMLHEIRKQFSHIASTNGLVDITWTQTTKSQAVQFQKEAISCVRQACDKLFGEKTDQWTMDMISGAGHDSVYTSRYTPTAMIFVPCKDGISHNSREYCKKEDCANGAQVLMHSVLAYDTQRK</sequence>
<comment type="similarity">
    <text evidence="1">Belongs to the peptidase M20A family.</text>
</comment>
<dbReference type="EMBL" id="CAJPDQ010000029">
    <property type="protein sequence ID" value="CAF9928400.1"/>
    <property type="molecule type" value="Genomic_DNA"/>
</dbReference>
<reference evidence="3" key="1">
    <citation type="submission" date="2021-03" db="EMBL/GenBank/DDBJ databases">
        <authorList>
            <person name="Tagirdzhanova G."/>
        </authorList>
    </citation>
    <scope>NUCLEOTIDE SEQUENCE</scope>
</reference>
<dbReference type="SUPFAM" id="SSF55031">
    <property type="entry name" value="Bacterial exopeptidase dimerisation domain"/>
    <property type="match status" value="1"/>
</dbReference>
<gene>
    <name evidence="3" type="ORF">GOMPHAMPRED_004674</name>
</gene>
<evidence type="ECO:0000313" key="3">
    <source>
        <dbReference type="EMBL" id="CAF9928400.1"/>
    </source>
</evidence>
<dbReference type="NCBIfam" id="TIGR01879">
    <property type="entry name" value="hydantase"/>
    <property type="match status" value="1"/>
</dbReference>
<dbReference type="PANTHER" id="PTHR32494:SF5">
    <property type="entry name" value="ALLANTOATE AMIDOHYDROLASE"/>
    <property type="match status" value="1"/>
</dbReference>
<evidence type="ECO:0000256" key="1">
    <source>
        <dbReference type="ARBA" id="ARBA00006247"/>
    </source>
</evidence>
<dbReference type="OrthoDB" id="4676at2759"/>
<dbReference type="Gene3D" id="3.30.70.360">
    <property type="match status" value="1"/>
</dbReference>
<dbReference type="InterPro" id="IPR010158">
    <property type="entry name" value="Amidase_Cbmase"/>
</dbReference>
<protein>
    <submittedName>
        <fullName evidence="3">Uncharacterized protein</fullName>
    </submittedName>
</protein>
<dbReference type="GO" id="GO:0016813">
    <property type="term" value="F:hydrolase activity, acting on carbon-nitrogen (but not peptide) bonds, in linear amidines"/>
    <property type="evidence" value="ECO:0007669"/>
    <property type="project" value="InterPro"/>
</dbReference>
<proteinExistence type="inferred from homology"/>
<dbReference type="InterPro" id="IPR036264">
    <property type="entry name" value="Bact_exopeptidase_dim_dom"/>
</dbReference>
<dbReference type="SUPFAM" id="SSF53187">
    <property type="entry name" value="Zn-dependent exopeptidases"/>
    <property type="match status" value="1"/>
</dbReference>
<dbReference type="PIRSF" id="PIRSF001235">
    <property type="entry name" value="Amidase_carbamoylase"/>
    <property type="match status" value="1"/>
</dbReference>